<dbReference type="OrthoDB" id="1495896at2"/>
<evidence type="ECO:0000313" key="3">
    <source>
        <dbReference type="Proteomes" id="UP000198755"/>
    </source>
</evidence>
<reference evidence="2 3" key="1">
    <citation type="submission" date="2016-10" db="EMBL/GenBank/DDBJ databases">
        <authorList>
            <person name="de Groot N.N."/>
        </authorList>
    </citation>
    <scope>NUCLEOTIDE SEQUENCE [LARGE SCALE GENOMIC DNA]</scope>
    <source>
        <strain evidence="2 3">NE2</strain>
    </source>
</reference>
<dbReference type="AlphaFoldDB" id="A0A1I3ZBJ4"/>
<evidence type="ECO:0000313" key="2">
    <source>
        <dbReference type="EMBL" id="SFK40966.1"/>
    </source>
</evidence>
<dbReference type="PIRSF" id="PIRSF011386">
    <property type="entry name" value="FixH"/>
    <property type="match status" value="1"/>
</dbReference>
<evidence type="ECO:0000256" key="1">
    <source>
        <dbReference type="SAM" id="Phobius"/>
    </source>
</evidence>
<keyword evidence="1" id="KW-1133">Transmembrane helix</keyword>
<accession>A0A1I3ZBJ4</accession>
<dbReference type="RefSeq" id="WP_139223584.1">
    <property type="nucleotide sequence ID" value="NZ_FOSN01000007.1"/>
</dbReference>
<keyword evidence="1" id="KW-0812">Transmembrane</keyword>
<gene>
    <name evidence="2" type="ORF">SAMN05444581_107192</name>
</gene>
<keyword evidence="3" id="KW-1185">Reference proteome</keyword>
<organism evidence="2 3">
    <name type="scientific">Methylocapsa palsarum</name>
    <dbReference type="NCBI Taxonomy" id="1612308"/>
    <lineage>
        <taxon>Bacteria</taxon>
        <taxon>Pseudomonadati</taxon>
        <taxon>Pseudomonadota</taxon>
        <taxon>Alphaproteobacteria</taxon>
        <taxon>Hyphomicrobiales</taxon>
        <taxon>Beijerinckiaceae</taxon>
        <taxon>Methylocapsa</taxon>
    </lineage>
</organism>
<dbReference type="STRING" id="1612308.SAMN05444581_107192"/>
<keyword evidence="1" id="KW-0472">Membrane</keyword>
<sequence length="173" mass="18663">MSSVSIKSSSPHPLQERPLTGRKVLAMLIGFFGVVIGANMALIHYATSTFAGLESDSAYSAGIAYGREIKASHAQDKLHWKVDAAIRRDSSGTLEVTIKQADESASPTDGLSALVQFEHPANRSRDRSVALAQAAPGIFTGALDLDPGRWDLVIDLRRNGETMFRSKNRVEAP</sequence>
<dbReference type="EMBL" id="FOSN01000007">
    <property type="protein sequence ID" value="SFK40966.1"/>
    <property type="molecule type" value="Genomic_DNA"/>
</dbReference>
<proteinExistence type="predicted"/>
<dbReference type="InterPro" id="IPR018037">
    <property type="entry name" value="FixH_proteobacterial"/>
</dbReference>
<feature type="transmembrane region" description="Helical" evidence="1">
    <location>
        <begin position="24"/>
        <end position="46"/>
    </location>
</feature>
<dbReference type="InterPro" id="IPR008620">
    <property type="entry name" value="FixH"/>
</dbReference>
<dbReference type="Proteomes" id="UP000198755">
    <property type="component" value="Unassembled WGS sequence"/>
</dbReference>
<dbReference type="Pfam" id="PF05751">
    <property type="entry name" value="FixH"/>
    <property type="match status" value="1"/>
</dbReference>
<protein>
    <submittedName>
        <fullName evidence="2">Nitrogen fixation protein FixH</fullName>
    </submittedName>
</protein>
<name>A0A1I3ZBJ4_9HYPH</name>